<protein>
    <submittedName>
        <fullName evidence="2">Uncharacterized protein</fullName>
    </submittedName>
</protein>
<sequence>MRWYLSHIVTINKKPTFTINGKLKTSATLSASMSIVVKQNRPILYYELDEESKPYYRLAVHEPSKPTRNQSQRSRLREDAKSTPPEFTATQLEVRRTYTSNSFGKDVRDYLSSHMSRITHARSEPSKEMNPRDRKLRRRNKVASHPKSITSVLTTCTLCAQIPLGHPSLNW</sequence>
<evidence type="ECO:0000313" key="2">
    <source>
        <dbReference type="EMBL" id="GFU04120.1"/>
    </source>
</evidence>
<name>A0A8X6QAD6_NEPPI</name>
<gene>
    <name evidence="2" type="ORF">NPIL_387821</name>
</gene>
<keyword evidence="3" id="KW-1185">Reference proteome</keyword>
<feature type="region of interest" description="Disordered" evidence="1">
    <location>
        <begin position="116"/>
        <end position="146"/>
    </location>
</feature>
<feature type="compositionally biased region" description="Basic and acidic residues" evidence="1">
    <location>
        <begin position="121"/>
        <end position="133"/>
    </location>
</feature>
<dbReference type="Proteomes" id="UP000887013">
    <property type="component" value="Unassembled WGS sequence"/>
</dbReference>
<evidence type="ECO:0000313" key="3">
    <source>
        <dbReference type="Proteomes" id="UP000887013"/>
    </source>
</evidence>
<dbReference type="AlphaFoldDB" id="A0A8X6QAD6"/>
<dbReference type="EMBL" id="BMAW01123616">
    <property type="protein sequence ID" value="GFU04120.1"/>
    <property type="molecule type" value="Genomic_DNA"/>
</dbReference>
<organism evidence="2 3">
    <name type="scientific">Nephila pilipes</name>
    <name type="common">Giant wood spider</name>
    <name type="synonym">Nephila maculata</name>
    <dbReference type="NCBI Taxonomy" id="299642"/>
    <lineage>
        <taxon>Eukaryota</taxon>
        <taxon>Metazoa</taxon>
        <taxon>Ecdysozoa</taxon>
        <taxon>Arthropoda</taxon>
        <taxon>Chelicerata</taxon>
        <taxon>Arachnida</taxon>
        <taxon>Araneae</taxon>
        <taxon>Araneomorphae</taxon>
        <taxon>Entelegynae</taxon>
        <taxon>Araneoidea</taxon>
        <taxon>Nephilidae</taxon>
        <taxon>Nephila</taxon>
    </lineage>
</organism>
<accession>A0A8X6QAD6</accession>
<reference evidence="2" key="1">
    <citation type="submission" date="2020-08" db="EMBL/GenBank/DDBJ databases">
        <title>Multicomponent nature underlies the extraordinary mechanical properties of spider dragline silk.</title>
        <authorList>
            <person name="Kono N."/>
            <person name="Nakamura H."/>
            <person name="Mori M."/>
            <person name="Yoshida Y."/>
            <person name="Ohtoshi R."/>
            <person name="Malay A.D."/>
            <person name="Moran D.A.P."/>
            <person name="Tomita M."/>
            <person name="Numata K."/>
            <person name="Arakawa K."/>
        </authorList>
    </citation>
    <scope>NUCLEOTIDE SEQUENCE</scope>
</reference>
<comment type="caution">
    <text evidence="2">The sequence shown here is derived from an EMBL/GenBank/DDBJ whole genome shotgun (WGS) entry which is preliminary data.</text>
</comment>
<evidence type="ECO:0000256" key="1">
    <source>
        <dbReference type="SAM" id="MobiDB-lite"/>
    </source>
</evidence>
<feature type="region of interest" description="Disordered" evidence="1">
    <location>
        <begin position="61"/>
        <end position="85"/>
    </location>
</feature>
<proteinExistence type="predicted"/>
<feature type="compositionally biased region" description="Basic residues" evidence="1">
    <location>
        <begin position="134"/>
        <end position="144"/>
    </location>
</feature>